<keyword evidence="2" id="KW-1185">Reference proteome</keyword>
<name>A0ABY9HNM1_9ACTN</name>
<reference evidence="1 2" key="1">
    <citation type="submission" date="2023-03" db="EMBL/GenBank/DDBJ databases">
        <title>Isolation and description of six Streptomyces strains from soil environments, able to metabolize different microbial glucans.</title>
        <authorList>
            <person name="Widen T."/>
            <person name="Larsbrink J."/>
        </authorList>
    </citation>
    <scope>NUCLEOTIDE SEQUENCE [LARGE SCALE GENOMIC DNA]</scope>
    <source>
        <strain evidence="1 2">Mut1</strain>
    </source>
</reference>
<accession>A0ABY9HNM1</accession>
<proteinExistence type="predicted"/>
<dbReference type="InterPro" id="IPR045428">
    <property type="entry name" value="EACC1"/>
</dbReference>
<dbReference type="Proteomes" id="UP001239522">
    <property type="component" value="Chromosome"/>
</dbReference>
<protein>
    <submittedName>
        <fullName evidence="1">Uncharacterized protein</fullName>
    </submittedName>
</protein>
<organism evidence="1 2">
    <name type="scientific">Streptomyces castrisilvae</name>
    <dbReference type="NCBI Taxonomy" id="3033811"/>
    <lineage>
        <taxon>Bacteria</taxon>
        <taxon>Bacillati</taxon>
        <taxon>Actinomycetota</taxon>
        <taxon>Actinomycetes</taxon>
        <taxon>Kitasatosporales</taxon>
        <taxon>Streptomycetaceae</taxon>
        <taxon>Streptomyces</taxon>
    </lineage>
</organism>
<sequence>MARFEIGISDSDNDTEELRELYRLFRDDDGLSTESMQLEPHAPAPGRLGITETLIMSLSGAGSVAAFNRCLLAWINTRKPGRIEITMNEGKDALVIDGKIPKEVMAKLMEIASSGSRGPS</sequence>
<evidence type="ECO:0000313" key="1">
    <source>
        <dbReference type="EMBL" id="WLQ35593.1"/>
    </source>
</evidence>
<dbReference type="RefSeq" id="WP_306056386.1">
    <property type="nucleotide sequence ID" value="NZ_CP120997.1"/>
</dbReference>
<dbReference type="EMBL" id="CP120997">
    <property type="protein sequence ID" value="WLQ35593.1"/>
    <property type="molecule type" value="Genomic_DNA"/>
</dbReference>
<gene>
    <name evidence="1" type="ORF">P8A18_20180</name>
</gene>
<evidence type="ECO:0000313" key="2">
    <source>
        <dbReference type="Proteomes" id="UP001239522"/>
    </source>
</evidence>
<dbReference type="Pfam" id="PF19953">
    <property type="entry name" value="EACC1"/>
    <property type="match status" value="1"/>
</dbReference>